<dbReference type="GO" id="GO:0003677">
    <property type="term" value="F:DNA binding"/>
    <property type="evidence" value="ECO:0007669"/>
    <property type="project" value="UniProtKB-KW"/>
</dbReference>
<dbReference type="EMBL" id="PFNG01000085">
    <property type="protein sequence ID" value="PIZ40624.1"/>
    <property type="molecule type" value="Genomic_DNA"/>
</dbReference>
<dbReference type="GO" id="GO:0003700">
    <property type="term" value="F:DNA-binding transcription factor activity"/>
    <property type="evidence" value="ECO:0007669"/>
    <property type="project" value="InterPro"/>
</dbReference>
<dbReference type="PROSITE" id="PS50937">
    <property type="entry name" value="HTH_MERR_2"/>
    <property type="match status" value="1"/>
</dbReference>
<sequence>MPPKRDYLTIGEVVDHLKPRYPDLSISKIRYYEEEKLIRPERTPGGYRKFRKEDVQRLELALRLQKEKYLPLNVIRQNLDMMDMGQLTPEVKQLANADHDALITSDDGPVPTEKAIGSIGISPETAKMLENFGIIQPIKTSGGKCYNSIDIRLMIIAREMARYGIEARHLRMYSTLAEKESTLFKQILYPIVRQKSDDKGQRIQEVLEILSDLSNQLKALLLEKKVKEYLQIT</sequence>
<comment type="caution">
    <text evidence="3">The sequence shown here is derived from an EMBL/GenBank/DDBJ whole genome shotgun (WGS) entry which is preliminary data.</text>
</comment>
<dbReference type="PANTHER" id="PTHR30204">
    <property type="entry name" value="REDOX-CYCLING DRUG-SENSING TRANSCRIPTIONAL ACTIVATOR SOXR"/>
    <property type="match status" value="1"/>
</dbReference>
<feature type="domain" description="HTH merR-type" evidence="2">
    <location>
        <begin position="23"/>
        <end position="81"/>
    </location>
</feature>
<reference evidence="4" key="1">
    <citation type="submission" date="2017-09" db="EMBL/GenBank/DDBJ databases">
        <title>Depth-based differentiation of microbial function through sediment-hosted aquifers and enrichment of novel symbionts in the deep terrestrial subsurface.</title>
        <authorList>
            <person name="Probst A.J."/>
            <person name="Ladd B."/>
            <person name="Jarett J.K."/>
            <person name="Geller-Mcgrath D.E."/>
            <person name="Sieber C.M.K."/>
            <person name="Emerson J.B."/>
            <person name="Anantharaman K."/>
            <person name="Thomas B.C."/>
            <person name="Malmstrom R."/>
            <person name="Stieglmeier M."/>
            <person name="Klingl A."/>
            <person name="Woyke T."/>
            <person name="Ryan C.M."/>
            <person name="Banfield J.F."/>
        </authorList>
    </citation>
    <scope>NUCLEOTIDE SEQUENCE [LARGE SCALE GENOMIC DNA]</scope>
</reference>
<dbReference type="InterPro" id="IPR000551">
    <property type="entry name" value="MerR-type_HTH_dom"/>
</dbReference>
<evidence type="ECO:0000313" key="4">
    <source>
        <dbReference type="Proteomes" id="UP000230956"/>
    </source>
</evidence>
<name>A0A2M7T947_9ACTN</name>
<dbReference type="RefSeq" id="WP_286678945.1">
    <property type="nucleotide sequence ID" value="NZ_MNXI01000117.1"/>
</dbReference>
<evidence type="ECO:0000259" key="2">
    <source>
        <dbReference type="PROSITE" id="PS50937"/>
    </source>
</evidence>
<evidence type="ECO:0000256" key="1">
    <source>
        <dbReference type="ARBA" id="ARBA00023125"/>
    </source>
</evidence>
<organism evidence="3 4">
    <name type="scientific">Candidatus Aquicultor secundus</name>
    <dbReference type="NCBI Taxonomy" id="1973895"/>
    <lineage>
        <taxon>Bacteria</taxon>
        <taxon>Bacillati</taxon>
        <taxon>Actinomycetota</taxon>
        <taxon>Candidatus Aquicultoria</taxon>
        <taxon>Candidatus Aquicultorales</taxon>
        <taxon>Candidatus Aquicultoraceae</taxon>
        <taxon>Candidatus Aquicultor</taxon>
    </lineage>
</organism>
<dbReference type="SMART" id="SM00422">
    <property type="entry name" value="HTH_MERR"/>
    <property type="match status" value="1"/>
</dbReference>
<gene>
    <name evidence="3" type="ORF">COY37_03595</name>
</gene>
<dbReference type="SUPFAM" id="SSF46955">
    <property type="entry name" value="Putative DNA-binding domain"/>
    <property type="match status" value="1"/>
</dbReference>
<dbReference type="InterPro" id="IPR047057">
    <property type="entry name" value="MerR_fam"/>
</dbReference>
<dbReference type="AlphaFoldDB" id="A0A2M7T947"/>
<dbReference type="CDD" id="cd00592">
    <property type="entry name" value="HTH_MerR-like"/>
    <property type="match status" value="1"/>
</dbReference>
<dbReference type="Pfam" id="PF13411">
    <property type="entry name" value="MerR_1"/>
    <property type="match status" value="1"/>
</dbReference>
<accession>A0A2M7T947</accession>
<dbReference type="Proteomes" id="UP000230956">
    <property type="component" value="Unassembled WGS sequence"/>
</dbReference>
<evidence type="ECO:0000313" key="3">
    <source>
        <dbReference type="EMBL" id="PIZ40624.1"/>
    </source>
</evidence>
<keyword evidence="1" id="KW-0238">DNA-binding</keyword>
<proteinExistence type="predicted"/>
<protein>
    <submittedName>
        <fullName evidence="3">MerR family transcriptional regulator</fullName>
    </submittedName>
</protein>
<dbReference type="PANTHER" id="PTHR30204:SF89">
    <property type="entry name" value="HTH MERR-TYPE DOMAIN-CONTAINING PROTEIN"/>
    <property type="match status" value="1"/>
</dbReference>
<dbReference type="Gene3D" id="1.10.1660.10">
    <property type="match status" value="1"/>
</dbReference>
<dbReference type="InterPro" id="IPR009061">
    <property type="entry name" value="DNA-bd_dom_put_sf"/>
</dbReference>